<dbReference type="GO" id="GO:0000981">
    <property type="term" value="F:DNA-binding transcription factor activity, RNA polymerase II-specific"/>
    <property type="evidence" value="ECO:0007669"/>
    <property type="project" value="InterPro"/>
</dbReference>
<feature type="region of interest" description="Disordered" evidence="7">
    <location>
        <begin position="64"/>
        <end position="121"/>
    </location>
</feature>
<evidence type="ECO:0000256" key="5">
    <source>
        <dbReference type="ARBA" id="ARBA00023163"/>
    </source>
</evidence>
<dbReference type="GO" id="GO:0003677">
    <property type="term" value="F:DNA binding"/>
    <property type="evidence" value="ECO:0007669"/>
    <property type="project" value="UniProtKB-KW"/>
</dbReference>
<dbReference type="Proteomes" id="UP000183971">
    <property type="component" value="Unassembled WGS sequence"/>
</dbReference>
<dbReference type="InterPro" id="IPR007219">
    <property type="entry name" value="XnlR_reg_dom"/>
</dbReference>
<keyword evidence="6" id="KW-0539">Nucleus</keyword>
<dbReference type="PROSITE" id="PS00463">
    <property type="entry name" value="ZN2_CY6_FUNGAL_1"/>
    <property type="match status" value="1"/>
</dbReference>
<evidence type="ECO:0000256" key="1">
    <source>
        <dbReference type="ARBA" id="ARBA00022723"/>
    </source>
</evidence>
<dbReference type="GeneID" id="42049598"/>
<proteinExistence type="predicted"/>
<dbReference type="CDD" id="cd12148">
    <property type="entry name" value="fungal_TF_MHR"/>
    <property type="match status" value="1"/>
</dbReference>
<keyword evidence="4" id="KW-0238">DNA-binding</keyword>
<dbReference type="InterPro" id="IPR001138">
    <property type="entry name" value="Zn2Cys6_DnaBD"/>
</dbReference>
<dbReference type="SUPFAM" id="SSF57701">
    <property type="entry name" value="Zn2/Cys6 DNA-binding domain"/>
    <property type="match status" value="1"/>
</dbReference>
<feature type="region of interest" description="Disordered" evidence="7">
    <location>
        <begin position="1"/>
        <end position="23"/>
    </location>
</feature>
<dbReference type="CDD" id="cd00067">
    <property type="entry name" value="GAL4"/>
    <property type="match status" value="1"/>
</dbReference>
<evidence type="ECO:0000313" key="9">
    <source>
        <dbReference type="EMBL" id="CZR39817.1"/>
    </source>
</evidence>
<protein>
    <submittedName>
        <fullName evidence="9">Related to acetamidase regulatory protein</fullName>
    </submittedName>
</protein>
<keyword evidence="1" id="KW-0479">Metal-binding</keyword>
<organism evidence="9 10">
    <name type="scientific">Fusarium proliferatum (strain ET1)</name>
    <name type="common">Orchid endophyte fungus</name>
    <dbReference type="NCBI Taxonomy" id="1227346"/>
    <lineage>
        <taxon>Eukaryota</taxon>
        <taxon>Fungi</taxon>
        <taxon>Dikarya</taxon>
        <taxon>Ascomycota</taxon>
        <taxon>Pezizomycotina</taxon>
        <taxon>Sordariomycetes</taxon>
        <taxon>Hypocreomycetidae</taxon>
        <taxon>Hypocreales</taxon>
        <taxon>Nectriaceae</taxon>
        <taxon>Fusarium</taxon>
        <taxon>Fusarium fujikuroi species complex</taxon>
    </lineage>
</organism>
<keyword evidence="5" id="KW-0804">Transcription</keyword>
<keyword evidence="2" id="KW-0862">Zinc</keyword>
<evidence type="ECO:0000256" key="2">
    <source>
        <dbReference type="ARBA" id="ARBA00022833"/>
    </source>
</evidence>
<feature type="compositionally biased region" description="Polar residues" evidence="7">
    <location>
        <begin position="144"/>
        <end position="162"/>
    </location>
</feature>
<accession>A0A1L7VGR9</accession>
<dbReference type="GO" id="GO:0006351">
    <property type="term" value="P:DNA-templated transcription"/>
    <property type="evidence" value="ECO:0007669"/>
    <property type="project" value="InterPro"/>
</dbReference>
<feature type="compositionally biased region" description="Low complexity" evidence="7">
    <location>
        <begin position="112"/>
        <end position="121"/>
    </location>
</feature>
<sequence>MPTERRNATAHAPTGNAQQAVTRRRTNGRACIACHQRKVRCDILEKGTPCSHCRIQNKPNCTIYEKKKTRSSRASNSRPSPVPLQPRYSSQQPQPNRHHHHHHQQHQHQHQRQQPQPQCLTAPATPRATAALWPGVTMDPIARPSSSTCHYQHDSPSTMQDSGENEETYETRNLADFIGQDLPKVGEISRSERLYFIGTEFSNLNHLVRHRALRRDQKDVLHFGTRRLARKVPTVPEEALKLPPKALADELVTAYFAHVNPGFPIVDEDEFMTSYNGSDVPKLVSLPLLNAIFLVGAHVLSSTREDCRASTYTFFRRAKTLFDYRFEQHRETYLQVALLLTWQCDNLEDIVDNSWHWIGIGARTAFGMGMHRDAGASTLNTIDKRQWVRLWWCLFQFDVMVSASFGRPQAINLEESDTPMLDESHFQGIPHGNPTFAIEHTKLCIIFSKAMRRRVALRATEADRAAATKEADEELAEFITQLPQSLQIPHSDPDTWQATLHLSYHNFLTLLHRPPPHQDPNRFSPHSAMDHSICGDAVVAINSIFESLRSRNSLCNLWLPSVHVLFTSLLHVASELNSPNPLIVAKSSRMFDSLIYTLRDISQNWIYAKSLLRLFEERTMWKKRQRGHVLGSSEDRTIQQSQESPTTRTGASEFSLRPDPLGVPSIMGDAPSTLQSSSAPVPEPAYGFDFDFGVHQGLSYGEGFSNGLDIAGNGSEAMNLLPVPSVLEFLLAGVDNQYDF</sequence>
<evidence type="ECO:0000256" key="6">
    <source>
        <dbReference type="ARBA" id="ARBA00023242"/>
    </source>
</evidence>
<dbReference type="PROSITE" id="PS50048">
    <property type="entry name" value="ZN2_CY6_FUNGAL_2"/>
    <property type="match status" value="1"/>
</dbReference>
<feature type="region of interest" description="Disordered" evidence="7">
    <location>
        <begin position="137"/>
        <end position="168"/>
    </location>
</feature>
<dbReference type="PANTHER" id="PTHR47171">
    <property type="entry name" value="FARA-RELATED"/>
    <property type="match status" value="1"/>
</dbReference>
<dbReference type="Gene3D" id="4.10.240.10">
    <property type="entry name" value="Zn(2)-C6 fungal-type DNA-binding domain"/>
    <property type="match status" value="1"/>
</dbReference>
<feature type="region of interest" description="Disordered" evidence="7">
    <location>
        <begin position="631"/>
        <end position="658"/>
    </location>
</feature>
<keyword evidence="10" id="KW-1185">Reference proteome</keyword>
<dbReference type="RefSeq" id="XP_031080410.1">
    <property type="nucleotide sequence ID" value="XM_031230255.1"/>
</dbReference>
<evidence type="ECO:0000313" key="10">
    <source>
        <dbReference type="Proteomes" id="UP000183971"/>
    </source>
</evidence>
<evidence type="ECO:0000256" key="3">
    <source>
        <dbReference type="ARBA" id="ARBA00023015"/>
    </source>
</evidence>
<name>A0A1L7VGR9_FUSPR</name>
<dbReference type="EMBL" id="FJOF01000004">
    <property type="protein sequence ID" value="CZR39817.1"/>
    <property type="molecule type" value="Genomic_DNA"/>
</dbReference>
<evidence type="ECO:0000256" key="7">
    <source>
        <dbReference type="SAM" id="MobiDB-lite"/>
    </source>
</evidence>
<dbReference type="InterPro" id="IPR036864">
    <property type="entry name" value="Zn2-C6_fun-type_DNA-bd_sf"/>
</dbReference>
<feature type="compositionally biased region" description="Basic residues" evidence="7">
    <location>
        <begin position="96"/>
        <end position="111"/>
    </location>
</feature>
<dbReference type="GO" id="GO:0008270">
    <property type="term" value="F:zinc ion binding"/>
    <property type="evidence" value="ECO:0007669"/>
    <property type="project" value="InterPro"/>
</dbReference>
<feature type="domain" description="Zn(2)-C6 fungal-type" evidence="8">
    <location>
        <begin position="30"/>
        <end position="63"/>
    </location>
</feature>
<dbReference type="Pfam" id="PF04082">
    <property type="entry name" value="Fungal_trans"/>
    <property type="match status" value="1"/>
</dbReference>
<evidence type="ECO:0000256" key="4">
    <source>
        <dbReference type="ARBA" id="ARBA00023125"/>
    </source>
</evidence>
<reference evidence="10" key="1">
    <citation type="journal article" date="2016" name="Genome Biol. Evol.">
        <title>Comparative 'omics' of the Fusarium fujikuroi species complex highlights differences in genetic potential and metabolite synthesis.</title>
        <authorList>
            <person name="Niehaus E.-M."/>
            <person name="Muensterkoetter M."/>
            <person name="Proctor R.H."/>
            <person name="Brown D.W."/>
            <person name="Sharon A."/>
            <person name="Idan Y."/>
            <person name="Oren-Young L."/>
            <person name="Sieber C.M."/>
            <person name="Novak O."/>
            <person name="Pencik A."/>
            <person name="Tarkowska D."/>
            <person name="Hromadova K."/>
            <person name="Freeman S."/>
            <person name="Maymon M."/>
            <person name="Elazar M."/>
            <person name="Youssef S.A."/>
            <person name="El-Shabrawy E.S.M."/>
            <person name="Shalaby A.B.A."/>
            <person name="Houterman P."/>
            <person name="Brock N.L."/>
            <person name="Burkhardt I."/>
            <person name="Tsavkelova E.A."/>
            <person name="Dickschat J.S."/>
            <person name="Galuszka P."/>
            <person name="Gueldener U."/>
            <person name="Tudzynski B."/>
        </authorList>
    </citation>
    <scope>NUCLEOTIDE SEQUENCE [LARGE SCALE GENOMIC DNA]</scope>
    <source>
        <strain evidence="10">ET1</strain>
    </source>
</reference>
<dbReference type="VEuPathDB" id="FungiDB:FPRO_04714"/>
<evidence type="ECO:0000259" key="8">
    <source>
        <dbReference type="PROSITE" id="PS50048"/>
    </source>
</evidence>
<comment type="caution">
    <text evidence="9">The sequence shown here is derived from an EMBL/GenBank/DDBJ whole genome shotgun (WGS) entry which is preliminary data.</text>
</comment>
<dbReference type="InterPro" id="IPR052073">
    <property type="entry name" value="Amide_Lactam_Regulators"/>
</dbReference>
<dbReference type="SMART" id="SM00066">
    <property type="entry name" value="GAL4"/>
    <property type="match status" value="1"/>
</dbReference>
<dbReference type="Pfam" id="PF00172">
    <property type="entry name" value="Zn_clus"/>
    <property type="match status" value="1"/>
</dbReference>
<dbReference type="AlphaFoldDB" id="A0A1L7VGR9"/>
<feature type="compositionally biased region" description="Polar residues" evidence="7">
    <location>
        <begin position="638"/>
        <end position="652"/>
    </location>
</feature>
<keyword evidence="3" id="KW-0805">Transcription regulation</keyword>
<dbReference type="SMART" id="SM00906">
    <property type="entry name" value="Fungal_trans"/>
    <property type="match status" value="1"/>
</dbReference>
<dbReference type="PANTHER" id="PTHR47171:SF4">
    <property type="entry name" value="ACETAMIDASE REGULATORY PROTEIN"/>
    <property type="match status" value="1"/>
</dbReference>
<gene>
    <name evidence="9" type="ORF">FPRO_04714</name>
</gene>